<evidence type="ECO:0000313" key="1">
    <source>
        <dbReference type="EMBL" id="GFS89419.1"/>
    </source>
</evidence>
<comment type="caution">
    <text evidence="1">The sequence shown here is derived from an EMBL/GenBank/DDBJ whole genome shotgun (WGS) entry which is preliminary data.</text>
</comment>
<proteinExistence type="predicted"/>
<protein>
    <submittedName>
        <fullName evidence="1">Uncharacterized protein</fullName>
    </submittedName>
</protein>
<name>A0A8X6T999_NEPPI</name>
<dbReference type="AlphaFoldDB" id="A0A8X6T999"/>
<dbReference type="Proteomes" id="UP000887013">
    <property type="component" value="Unassembled WGS sequence"/>
</dbReference>
<organism evidence="1 2">
    <name type="scientific">Nephila pilipes</name>
    <name type="common">Giant wood spider</name>
    <name type="synonym">Nephila maculata</name>
    <dbReference type="NCBI Taxonomy" id="299642"/>
    <lineage>
        <taxon>Eukaryota</taxon>
        <taxon>Metazoa</taxon>
        <taxon>Ecdysozoa</taxon>
        <taxon>Arthropoda</taxon>
        <taxon>Chelicerata</taxon>
        <taxon>Arachnida</taxon>
        <taxon>Araneae</taxon>
        <taxon>Araneomorphae</taxon>
        <taxon>Entelegynae</taxon>
        <taxon>Araneoidea</taxon>
        <taxon>Nephilidae</taxon>
        <taxon>Nephila</taxon>
    </lineage>
</organism>
<reference evidence="1" key="1">
    <citation type="submission" date="2020-08" db="EMBL/GenBank/DDBJ databases">
        <title>Multicomponent nature underlies the extraordinary mechanical properties of spider dragline silk.</title>
        <authorList>
            <person name="Kono N."/>
            <person name="Nakamura H."/>
            <person name="Mori M."/>
            <person name="Yoshida Y."/>
            <person name="Ohtoshi R."/>
            <person name="Malay A.D."/>
            <person name="Moran D.A.P."/>
            <person name="Tomita M."/>
            <person name="Numata K."/>
            <person name="Arakawa K."/>
        </authorList>
    </citation>
    <scope>NUCLEOTIDE SEQUENCE</scope>
</reference>
<accession>A0A8X6T999</accession>
<dbReference type="EMBL" id="BMAW01004519">
    <property type="protein sequence ID" value="GFS89419.1"/>
    <property type="molecule type" value="Genomic_DNA"/>
</dbReference>
<keyword evidence="2" id="KW-1185">Reference proteome</keyword>
<evidence type="ECO:0000313" key="2">
    <source>
        <dbReference type="Proteomes" id="UP000887013"/>
    </source>
</evidence>
<gene>
    <name evidence="1" type="ORF">NPIL_303251</name>
</gene>
<sequence>MGKKNPEQGEKTSYNSSVADYESQSLFPLAFSLAHPHLAFVLLLEGLEGWIGMFGESKKRLAEGFLSEANRFSLVDAVYPPSHFFSFIFSLPCQCNTFFSFFYHTPNSS</sequence>